<proteinExistence type="predicted"/>
<dbReference type="Gene3D" id="1.10.357.10">
    <property type="entry name" value="Tetracycline Repressor, domain 2"/>
    <property type="match status" value="1"/>
</dbReference>
<dbReference type="InterPro" id="IPR023772">
    <property type="entry name" value="DNA-bd_HTH_TetR-type_CS"/>
</dbReference>
<dbReference type="Pfam" id="PF00440">
    <property type="entry name" value="TetR_N"/>
    <property type="match status" value="1"/>
</dbReference>
<dbReference type="GO" id="GO:0003700">
    <property type="term" value="F:DNA-binding transcription factor activity"/>
    <property type="evidence" value="ECO:0007669"/>
    <property type="project" value="TreeGrafter"/>
</dbReference>
<dbReference type="PROSITE" id="PS50977">
    <property type="entry name" value="HTH_TETR_2"/>
    <property type="match status" value="1"/>
</dbReference>
<dbReference type="PANTHER" id="PTHR30055:SF234">
    <property type="entry name" value="HTH-TYPE TRANSCRIPTIONAL REGULATOR BETI"/>
    <property type="match status" value="1"/>
</dbReference>
<dbReference type="PANTHER" id="PTHR30055">
    <property type="entry name" value="HTH-TYPE TRANSCRIPTIONAL REGULATOR RUTR"/>
    <property type="match status" value="1"/>
</dbReference>
<evidence type="ECO:0000256" key="1">
    <source>
        <dbReference type="ARBA" id="ARBA00023015"/>
    </source>
</evidence>
<sequence>MVDFINKSLTMEEKILAHAQKLLLCYGPKRVTMDDVCFGLGISKRTLYQYFPGKRELFHESLKGYYGRLQEDLDRIASKNADPMERILKMYAYIFSVLNRHSAIVILDLKRQYPRSFNEFTQLKAHFIEHCTVPALNELLQAGYVQSQLKPLLLAQLFDHHIEALVNGVLPWRGQQDLIEYYEHMILFPLKGLLTSKGQQSWEKTWAKHREMAIESLKVP</sequence>
<dbReference type="RefSeq" id="WP_346822571.1">
    <property type="nucleotide sequence ID" value="NZ_JBDKWZ010000010.1"/>
</dbReference>
<dbReference type="InterPro" id="IPR050109">
    <property type="entry name" value="HTH-type_TetR-like_transc_reg"/>
</dbReference>
<evidence type="ECO:0000256" key="3">
    <source>
        <dbReference type="ARBA" id="ARBA00023163"/>
    </source>
</evidence>
<keyword evidence="1" id="KW-0805">Transcription regulation</keyword>
<protein>
    <submittedName>
        <fullName evidence="6">TetR/AcrR family transcriptional regulator</fullName>
    </submittedName>
</protein>
<keyword evidence="2 4" id="KW-0238">DNA-binding</keyword>
<dbReference type="GO" id="GO:0000976">
    <property type="term" value="F:transcription cis-regulatory region binding"/>
    <property type="evidence" value="ECO:0007669"/>
    <property type="project" value="TreeGrafter"/>
</dbReference>
<dbReference type="PROSITE" id="PS01081">
    <property type="entry name" value="HTH_TETR_1"/>
    <property type="match status" value="1"/>
</dbReference>
<keyword evidence="7" id="KW-1185">Reference proteome</keyword>
<evidence type="ECO:0000259" key="5">
    <source>
        <dbReference type="PROSITE" id="PS50977"/>
    </source>
</evidence>
<dbReference type="InterPro" id="IPR009057">
    <property type="entry name" value="Homeodomain-like_sf"/>
</dbReference>
<dbReference type="SUPFAM" id="SSF46689">
    <property type="entry name" value="Homeodomain-like"/>
    <property type="match status" value="1"/>
</dbReference>
<dbReference type="EMBL" id="JBDKWZ010000010">
    <property type="protein sequence ID" value="MEN7549793.1"/>
    <property type="molecule type" value="Genomic_DNA"/>
</dbReference>
<gene>
    <name evidence="6" type="ORF">AAG747_17850</name>
</gene>
<dbReference type="AlphaFoldDB" id="A0AAW9SBF0"/>
<organism evidence="6 7">
    <name type="scientific">Rapidithrix thailandica</name>
    <dbReference type="NCBI Taxonomy" id="413964"/>
    <lineage>
        <taxon>Bacteria</taxon>
        <taxon>Pseudomonadati</taxon>
        <taxon>Bacteroidota</taxon>
        <taxon>Cytophagia</taxon>
        <taxon>Cytophagales</taxon>
        <taxon>Flammeovirgaceae</taxon>
        <taxon>Rapidithrix</taxon>
    </lineage>
</organism>
<name>A0AAW9SBF0_9BACT</name>
<feature type="domain" description="HTH tetR-type" evidence="5">
    <location>
        <begin position="9"/>
        <end position="69"/>
    </location>
</feature>
<dbReference type="InterPro" id="IPR001647">
    <property type="entry name" value="HTH_TetR"/>
</dbReference>
<accession>A0AAW9SBF0</accession>
<feature type="DNA-binding region" description="H-T-H motif" evidence="4">
    <location>
        <begin position="32"/>
        <end position="51"/>
    </location>
</feature>
<evidence type="ECO:0000256" key="4">
    <source>
        <dbReference type="PROSITE-ProRule" id="PRU00335"/>
    </source>
</evidence>
<keyword evidence="3" id="KW-0804">Transcription</keyword>
<comment type="caution">
    <text evidence="6">The sequence shown here is derived from an EMBL/GenBank/DDBJ whole genome shotgun (WGS) entry which is preliminary data.</text>
</comment>
<evidence type="ECO:0000313" key="7">
    <source>
        <dbReference type="Proteomes" id="UP001403385"/>
    </source>
</evidence>
<dbReference type="Proteomes" id="UP001403385">
    <property type="component" value="Unassembled WGS sequence"/>
</dbReference>
<evidence type="ECO:0000256" key="2">
    <source>
        <dbReference type="ARBA" id="ARBA00023125"/>
    </source>
</evidence>
<evidence type="ECO:0000313" key="6">
    <source>
        <dbReference type="EMBL" id="MEN7549793.1"/>
    </source>
</evidence>
<reference evidence="6 7" key="1">
    <citation type="submission" date="2024-04" db="EMBL/GenBank/DDBJ databases">
        <title>Novel genus in family Flammeovirgaceae.</title>
        <authorList>
            <person name="Nguyen T.H."/>
            <person name="Vuong T.Q."/>
            <person name="Le H."/>
            <person name="Kim S.-G."/>
        </authorList>
    </citation>
    <scope>NUCLEOTIDE SEQUENCE [LARGE SCALE GENOMIC DNA]</scope>
    <source>
        <strain evidence="6 7">JCM 23209</strain>
    </source>
</reference>